<dbReference type="InterPro" id="IPR015797">
    <property type="entry name" value="NUDIX_hydrolase-like_dom_sf"/>
</dbReference>
<protein>
    <recommendedName>
        <fullName evidence="1">Nudix hydrolase domain-containing protein</fullName>
    </recommendedName>
</protein>
<dbReference type="STRING" id="1801732.A2814_01590"/>
<evidence type="ECO:0000259" key="1">
    <source>
        <dbReference type="PROSITE" id="PS51462"/>
    </source>
</evidence>
<organism evidence="2 3">
    <name type="scientific">Candidatus Nomurabacteria bacterium RIFCSPHIGHO2_01_FULL_38_19</name>
    <dbReference type="NCBI Taxonomy" id="1801732"/>
    <lineage>
        <taxon>Bacteria</taxon>
        <taxon>Candidatus Nomuraibacteriota</taxon>
    </lineage>
</organism>
<reference evidence="2 3" key="1">
    <citation type="journal article" date="2016" name="Nat. Commun.">
        <title>Thousands of microbial genomes shed light on interconnected biogeochemical processes in an aquifer system.</title>
        <authorList>
            <person name="Anantharaman K."/>
            <person name="Brown C.T."/>
            <person name="Hug L.A."/>
            <person name="Sharon I."/>
            <person name="Castelle C.J."/>
            <person name="Probst A.J."/>
            <person name="Thomas B.C."/>
            <person name="Singh A."/>
            <person name="Wilkins M.J."/>
            <person name="Karaoz U."/>
            <person name="Brodie E.L."/>
            <person name="Williams K.H."/>
            <person name="Hubbard S.S."/>
            <person name="Banfield J.F."/>
        </authorList>
    </citation>
    <scope>NUCLEOTIDE SEQUENCE [LARGE SCALE GENOMIC DNA]</scope>
</reference>
<proteinExistence type="predicted"/>
<dbReference type="SUPFAM" id="SSF55811">
    <property type="entry name" value="Nudix"/>
    <property type="match status" value="1"/>
</dbReference>
<dbReference type="Gene3D" id="3.90.79.10">
    <property type="entry name" value="Nucleoside Triphosphate Pyrophosphohydrolase"/>
    <property type="match status" value="1"/>
</dbReference>
<dbReference type="PANTHER" id="PTHR10885">
    <property type="entry name" value="ISOPENTENYL-DIPHOSPHATE DELTA-ISOMERASE"/>
    <property type="match status" value="1"/>
</dbReference>
<comment type="caution">
    <text evidence="2">The sequence shown here is derived from an EMBL/GenBank/DDBJ whole genome shotgun (WGS) entry which is preliminary data.</text>
</comment>
<dbReference type="GO" id="GO:0003824">
    <property type="term" value="F:catalytic activity"/>
    <property type="evidence" value="ECO:0007669"/>
    <property type="project" value="UniProtKB-ARBA"/>
</dbReference>
<dbReference type="PANTHER" id="PTHR10885:SF0">
    <property type="entry name" value="ISOPENTENYL-DIPHOSPHATE DELTA-ISOMERASE"/>
    <property type="match status" value="1"/>
</dbReference>
<dbReference type="EMBL" id="MFTI01000004">
    <property type="protein sequence ID" value="OGI61156.1"/>
    <property type="molecule type" value="Genomic_DNA"/>
</dbReference>
<gene>
    <name evidence="2" type="ORF">A2814_01590</name>
</gene>
<dbReference type="PROSITE" id="PS51462">
    <property type="entry name" value="NUDIX"/>
    <property type="match status" value="1"/>
</dbReference>
<sequence>MKIPRVDENDNIIDYKERGDRDVNAIYRVSSLWITNTDGKILLARRAFNKSHDPGKWGPAVAGTVEEGETYEENIIKEAEEELGLKNIKPIIGTKRRKKTKWNYFAQEFLLTLPAGFNDFKIAVDEVAEVKWFIEEELRRELQENPDDFLSYIHERMKS</sequence>
<dbReference type="AlphaFoldDB" id="A0A1F6UUZ3"/>
<dbReference type="InterPro" id="IPR000086">
    <property type="entry name" value="NUDIX_hydrolase_dom"/>
</dbReference>
<accession>A0A1F6UUZ3</accession>
<name>A0A1F6UUZ3_9BACT</name>
<evidence type="ECO:0000313" key="3">
    <source>
        <dbReference type="Proteomes" id="UP000177869"/>
    </source>
</evidence>
<evidence type="ECO:0000313" key="2">
    <source>
        <dbReference type="EMBL" id="OGI61156.1"/>
    </source>
</evidence>
<feature type="domain" description="Nudix hydrolase" evidence="1">
    <location>
        <begin position="25"/>
        <end position="155"/>
    </location>
</feature>
<dbReference type="Pfam" id="PF00293">
    <property type="entry name" value="NUDIX"/>
    <property type="match status" value="1"/>
</dbReference>
<dbReference type="Proteomes" id="UP000177869">
    <property type="component" value="Unassembled WGS sequence"/>
</dbReference>